<comment type="caution">
    <text evidence="1">The sequence shown here is derived from an EMBL/GenBank/DDBJ whole genome shotgun (WGS) entry which is preliminary data.</text>
</comment>
<dbReference type="InterPro" id="IPR021247">
    <property type="entry name" value="DUF2785"/>
</dbReference>
<protein>
    <submittedName>
        <fullName evidence="1">DUF2785 domain-containing protein</fullName>
    </submittedName>
</protein>
<sequence>MNMLISTLMILASLGAAPEQGDCAPLGLSGEALSSWAERDFPTGEEYDIALRGLVPCLDETDPYLRDHIGYTGMSALLRRGEARPELLDEVMELTLNVANGPDPEGVAQPFAILVISEFVRTDRLDPWMPDSLRKDLVFFASIKMRTNTDYRGFDDEEGWRHFVAHTADLMLQLILNDNVSNENVSFLLSSLKPQIAPSRHSYIHGEPSRLVRPVVYAARRGAEPPGGWAPWLESLADPSPMADWGEAFTSEEGLAVLHNTKAFALALYATAANVEDDWAKPLEEGALEVLKALP</sequence>
<reference evidence="1 2" key="1">
    <citation type="submission" date="2018-08" db="EMBL/GenBank/DDBJ databases">
        <title>Parvularcula sp. SM1705, isolated from surface water of the South Sea China.</title>
        <authorList>
            <person name="Sun L."/>
        </authorList>
    </citation>
    <scope>NUCLEOTIDE SEQUENCE [LARGE SCALE GENOMIC DNA]</scope>
    <source>
        <strain evidence="1 2">SM1705</strain>
    </source>
</reference>
<dbReference type="InParanoid" id="A0A371RF90"/>
<dbReference type="Proteomes" id="UP000264589">
    <property type="component" value="Unassembled WGS sequence"/>
</dbReference>
<name>A0A371RF90_9PROT</name>
<dbReference type="Pfam" id="PF10978">
    <property type="entry name" value="DUF2785"/>
    <property type="match status" value="1"/>
</dbReference>
<accession>A0A371RF90</accession>
<evidence type="ECO:0000313" key="2">
    <source>
        <dbReference type="Proteomes" id="UP000264589"/>
    </source>
</evidence>
<evidence type="ECO:0000313" key="1">
    <source>
        <dbReference type="EMBL" id="RFB04113.1"/>
    </source>
</evidence>
<keyword evidence="2" id="KW-1185">Reference proteome</keyword>
<dbReference type="EMBL" id="QUQO01000001">
    <property type="protein sequence ID" value="RFB04113.1"/>
    <property type="molecule type" value="Genomic_DNA"/>
</dbReference>
<dbReference type="AlphaFoldDB" id="A0A371RF90"/>
<gene>
    <name evidence="1" type="ORF">DX908_01755</name>
</gene>
<proteinExistence type="predicted"/>
<organism evidence="1 2">
    <name type="scientific">Parvularcula marina</name>
    <dbReference type="NCBI Taxonomy" id="2292771"/>
    <lineage>
        <taxon>Bacteria</taxon>
        <taxon>Pseudomonadati</taxon>
        <taxon>Pseudomonadota</taxon>
        <taxon>Alphaproteobacteria</taxon>
        <taxon>Parvularculales</taxon>
        <taxon>Parvularculaceae</taxon>
        <taxon>Parvularcula</taxon>
    </lineage>
</organism>